<dbReference type="InterPro" id="IPR013517">
    <property type="entry name" value="FG-GAP"/>
</dbReference>
<comment type="caution">
    <text evidence="4">The sequence shown here is derived from an EMBL/GenBank/DDBJ whole genome shotgun (WGS) entry which is preliminary data.</text>
</comment>
<evidence type="ECO:0000313" key="5">
    <source>
        <dbReference type="Proteomes" id="UP001596091"/>
    </source>
</evidence>
<dbReference type="PANTHER" id="PTHR16026:SF0">
    <property type="entry name" value="CARTILAGE ACIDIC PROTEIN 1"/>
    <property type="match status" value="1"/>
</dbReference>
<reference evidence="5" key="1">
    <citation type="journal article" date="2019" name="Int. J. Syst. Evol. Microbiol.">
        <title>The Global Catalogue of Microorganisms (GCM) 10K type strain sequencing project: providing services to taxonomists for standard genome sequencing and annotation.</title>
        <authorList>
            <consortium name="The Broad Institute Genomics Platform"/>
            <consortium name="The Broad Institute Genome Sequencing Center for Infectious Disease"/>
            <person name="Wu L."/>
            <person name="Ma J."/>
        </authorList>
    </citation>
    <scope>NUCLEOTIDE SEQUENCE [LARGE SCALE GENOMIC DNA]</scope>
    <source>
        <strain evidence="5">JCM 4087</strain>
    </source>
</reference>
<sequence length="577" mass="62644">MGLAQDVNQQSPAQQPKVTPSVGKQESATSTKYPNLVDITASTGIHFDHLSSPEQKFIVESMSGGVALIDYDRDGWLDIYFTNAQSVEMALHGQKARSALYHNNHDGTFTDVTDKAGVASPCWAMGAVVGDYNNDGWPDLLVTCFGGIVLYRNNGDGTFTDATRSAGLGGDHLWATGAAFGDYDGDGWADLFVSHYVNFDLKDLPAFGSAKTCKYLGVDVQCGPRGLKGSSDSLYRNNHDGTFTDVSRQTGVDDPEDRVGLSAVWSDFDNDGKLDLFVTNDGEANYLYRNEGSGKFNDVGLASGVAANEDGLEQANMGIAIGDYLHSGRMSLLISHFDNEYAALYRNEGDMNFIDASLASGIARGTKGYVGWGDAFVDFDNDGWLDYFVVNGHVYPQVDSAHKDAKYREPKLLFENQRDGTFKNISKQVGSAIQAPQVSRGMAIGDLFNDGHLEAVIENLVGQPMILRPEDGPHNHWISFQLEGVQCDRLALNARVRVMAGDLVQLGEVISGGSYLSQNDLRIHFGLGKHEGVEKAEVLWPDGKTETLTNLSVDRFYSIREGAGVVSSAPATHLNQK</sequence>
<dbReference type="Proteomes" id="UP001596091">
    <property type="component" value="Unassembled WGS sequence"/>
</dbReference>
<proteinExistence type="predicted"/>
<dbReference type="RefSeq" id="WP_263339787.1">
    <property type="nucleotide sequence ID" value="NZ_JAGSYH010000005.1"/>
</dbReference>
<evidence type="ECO:0000313" key="4">
    <source>
        <dbReference type="EMBL" id="MFC5863212.1"/>
    </source>
</evidence>
<accession>A0ABW1EFW3</accession>
<dbReference type="Pfam" id="PF13517">
    <property type="entry name" value="FG-GAP_3"/>
    <property type="match status" value="2"/>
</dbReference>
<keyword evidence="1" id="KW-0732">Signal</keyword>
<feature type="region of interest" description="Disordered" evidence="2">
    <location>
        <begin position="1"/>
        <end position="30"/>
    </location>
</feature>
<dbReference type="EMBL" id="JBHSPH010000003">
    <property type="protein sequence ID" value="MFC5863212.1"/>
    <property type="molecule type" value="Genomic_DNA"/>
</dbReference>
<feature type="domain" description="ASPIC/UnbV" evidence="3">
    <location>
        <begin position="491"/>
        <end position="557"/>
    </location>
</feature>
<dbReference type="InterPro" id="IPR027039">
    <property type="entry name" value="Crtac1"/>
</dbReference>
<dbReference type="Gene3D" id="2.130.10.130">
    <property type="entry name" value="Integrin alpha, N-terminal"/>
    <property type="match status" value="2"/>
</dbReference>
<keyword evidence="5" id="KW-1185">Reference proteome</keyword>
<protein>
    <submittedName>
        <fullName evidence="4">CRTAC1 family protein</fullName>
    </submittedName>
</protein>
<name>A0ABW1EFW3_9BACT</name>
<dbReference type="PANTHER" id="PTHR16026">
    <property type="entry name" value="CARTILAGE ACIDIC PROTEIN 1"/>
    <property type="match status" value="1"/>
</dbReference>
<evidence type="ECO:0000259" key="3">
    <source>
        <dbReference type="Pfam" id="PF07593"/>
    </source>
</evidence>
<dbReference type="InterPro" id="IPR028994">
    <property type="entry name" value="Integrin_alpha_N"/>
</dbReference>
<dbReference type="SUPFAM" id="SSF69318">
    <property type="entry name" value="Integrin alpha N-terminal domain"/>
    <property type="match status" value="1"/>
</dbReference>
<dbReference type="InterPro" id="IPR011519">
    <property type="entry name" value="UnbV_ASPIC"/>
</dbReference>
<gene>
    <name evidence="4" type="ORF">ACFPT7_12980</name>
</gene>
<organism evidence="4 5">
    <name type="scientific">Acidicapsa dinghuensis</name>
    <dbReference type="NCBI Taxonomy" id="2218256"/>
    <lineage>
        <taxon>Bacteria</taxon>
        <taxon>Pseudomonadati</taxon>
        <taxon>Acidobacteriota</taxon>
        <taxon>Terriglobia</taxon>
        <taxon>Terriglobales</taxon>
        <taxon>Acidobacteriaceae</taxon>
        <taxon>Acidicapsa</taxon>
    </lineage>
</organism>
<dbReference type="Pfam" id="PF07593">
    <property type="entry name" value="UnbV_ASPIC"/>
    <property type="match status" value="1"/>
</dbReference>
<evidence type="ECO:0000256" key="1">
    <source>
        <dbReference type="ARBA" id="ARBA00022729"/>
    </source>
</evidence>
<evidence type="ECO:0000256" key="2">
    <source>
        <dbReference type="SAM" id="MobiDB-lite"/>
    </source>
</evidence>